<dbReference type="InterPro" id="IPR014729">
    <property type="entry name" value="Rossmann-like_a/b/a_fold"/>
</dbReference>
<dbReference type="SUPFAM" id="SSF52402">
    <property type="entry name" value="Adenine nucleotide alpha hydrolases-like"/>
    <property type="match status" value="1"/>
</dbReference>
<protein>
    <submittedName>
        <fullName evidence="3">Universal stress protein</fullName>
    </submittedName>
</protein>
<dbReference type="PANTHER" id="PTHR46268:SF6">
    <property type="entry name" value="UNIVERSAL STRESS PROTEIN UP12"/>
    <property type="match status" value="1"/>
</dbReference>
<evidence type="ECO:0000259" key="2">
    <source>
        <dbReference type="Pfam" id="PF00582"/>
    </source>
</evidence>
<dbReference type="PRINTS" id="PR01438">
    <property type="entry name" value="UNVRSLSTRESS"/>
</dbReference>
<dbReference type="EMBL" id="JAMZFT010000002">
    <property type="protein sequence ID" value="MCP1336936.1"/>
    <property type="molecule type" value="Genomic_DNA"/>
</dbReference>
<evidence type="ECO:0000256" key="1">
    <source>
        <dbReference type="ARBA" id="ARBA00008791"/>
    </source>
</evidence>
<gene>
    <name evidence="3" type="ORF">NJQ99_10990</name>
</gene>
<dbReference type="InterPro" id="IPR006015">
    <property type="entry name" value="Universal_stress_UspA"/>
</dbReference>
<dbReference type="Proteomes" id="UP001055804">
    <property type="component" value="Unassembled WGS sequence"/>
</dbReference>
<evidence type="ECO:0000313" key="3">
    <source>
        <dbReference type="EMBL" id="MCP1336936.1"/>
    </source>
</evidence>
<dbReference type="InterPro" id="IPR006016">
    <property type="entry name" value="UspA"/>
</dbReference>
<name>A0A9J6PGI4_9PROT</name>
<reference evidence="3" key="1">
    <citation type="submission" date="2022-06" db="EMBL/GenBank/DDBJ databases">
        <title>Isolation and Genomics of Futiania mangrovii gen. nov., sp. nov., a Rare and Metabolically-versatile member in the Class Alphaproteobacteria.</title>
        <authorList>
            <person name="Liu L."/>
            <person name="Huang W.-C."/>
            <person name="Pan J."/>
            <person name="Li J."/>
            <person name="Huang Y."/>
            <person name="Du H."/>
            <person name="Liu Y."/>
            <person name="Li M."/>
        </authorList>
    </citation>
    <scope>NUCLEOTIDE SEQUENCE</scope>
    <source>
        <strain evidence="3">FT118</strain>
    </source>
</reference>
<dbReference type="PANTHER" id="PTHR46268">
    <property type="entry name" value="STRESS RESPONSE PROTEIN NHAX"/>
    <property type="match status" value="1"/>
</dbReference>
<dbReference type="AlphaFoldDB" id="A0A9J6PGI4"/>
<dbReference type="CDD" id="cd00293">
    <property type="entry name" value="USP-like"/>
    <property type="match status" value="1"/>
</dbReference>
<comment type="caution">
    <text evidence="3">The sequence shown here is derived from an EMBL/GenBank/DDBJ whole genome shotgun (WGS) entry which is preliminary data.</text>
</comment>
<proteinExistence type="inferred from homology"/>
<dbReference type="Gene3D" id="3.40.50.620">
    <property type="entry name" value="HUPs"/>
    <property type="match status" value="1"/>
</dbReference>
<evidence type="ECO:0000313" key="4">
    <source>
        <dbReference type="Proteomes" id="UP001055804"/>
    </source>
</evidence>
<dbReference type="Pfam" id="PF00582">
    <property type="entry name" value="Usp"/>
    <property type="match status" value="1"/>
</dbReference>
<feature type="domain" description="UspA" evidence="2">
    <location>
        <begin position="1"/>
        <end position="139"/>
    </location>
</feature>
<sequence>MFNRILVPVDLDEQATIGNAVQAGGDLARQHGAELRLLTVLPVIPASVSLYMPEDVLTKRMDEAKASLSTLAKEAGGDLKVTTVVRKGTVYDEVIREAETADCDLIVMTSHRPEMSTYLLGSNAARIVRHSNCSVLVLRPKG</sequence>
<dbReference type="RefSeq" id="WP_269332878.1">
    <property type="nucleotide sequence ID" value="NZ_JAMZFT010000002.1"/>
</dbReference>
<organism evidence="3 4">
    <name type="scientific">Futiania mangrovi</name>
    <dbReference type="NCBI Taxonomy" id="2959716"/>
    <lineage>
        <taxon>Bacteria</taxon>
        <taxon>Pseudomonadati</taxon>
        <taxon>Pseudomonadota</taxon>
        <taxon>Alphaproteobacteria</taxon>
        <taxon>Futianiales</taxon>
        <taxon>Futianiaceae</taxon>
        <taxon>Futiania</taxon>
    </lineage>
</organism>
<accession>A0A9J6PGI4</accession>
<keyword evidence="4" id="KW-1185">Reference proteome</keyword>
<comment type="similarity">
    <text evidence="1">Belongs to the universal stress protein A family.</text>
</comment>